<feature type="signal peptide" evidence="1">
    <location>
        <begin position="1"/>
        <end position="17"/>
    </location>
</feature>
<dbReference type="CDD" id="cd00146">
    <property type="entry name" value="PKD"/>
    <property type="match status" value="3"/>
</dbReference>
<dbReference type="EMBL" id="FONY01000004">
    <property type="protein sequence ID" value="SFE62391.1"/>
    <property type="molecule type" value="Genomic_DNA"/>
</dbReference>
<feature type="domain" description="PKD" evidence="2">
    <location>
        <begin position="958"/>
        <end position="996"/>
    </location>
</feature>
<keyword evidence="4" id="KW-1185">Reference proteome</keyword>
<dbReference type="PROSITE" id="PS50093">
    <property type="entry name" value="PKD"/>
    <property type="match status" value="3"/>
</dbReference>
<dbReference type="PANTHER" id="PTHR35580:SF1">
    <property type="entry name" value="PHYTASE-LIKE DOMAIN-CONTAINING PROTEIN"/>
    <property type="match status" value="1"/>
</dbReference>
<feature type="domain" description="PKD" evidence="2">
    <location>
        <begin position="1092"/>
        <end position="1155"/>
    </location>
</feature>
<dbReference type="SMART" id="SM00089">
    <property type="entry name" value="PKD"/>
    <property type="match status" value="4"/>
</dbReference>
<evidence type="ECO:0000259" key="2">
    <source>
        <dbReference type="PROSITE" id="PS50093"/>
    </source>
</evidence>
<keyword evidence="1" id="KW-0732">Signal</keyword>
<name>A0A1I2C1Y2_9BACT</name>
<dbReference type="PANTHER" id="PTHR35580">
    <property type="entry name" value="CELL SURFACE GLYCOPROTEIN (S-LAYER PROTEIN)-LIKE PROTEIN"/>
    <property type="match status" value="1"/>
</dbReference>
<protein>
    <submittedName>
        <fullName evidence="3">Gliding motility-associated C-terminal domain-containing protein</fullName>
    </submittedName>
</protein>
<dbReference type="InterPro" id="IPR013783">
    <property type="entry name" value="Ig-like_fold"/>
</dbReference>
<evidence type="ECO:0000313" key="3">
    <source>
        <dbReference type="EMBL" id="SFE62391.1"/>
    </source>
</evidence>
<dbReference type="InterPro" id="IPR035986">
    <property type="entry name" value="PKD_dom_sf"/>
</dbReference>
<dbReference type="STRING" id="1003.SAMN04488541_100444"/>
<dbReference type="Pfam" id="PF13585">
    <property type="entry name" value="CHU_C"/>
    <property type="match status" value="1"/>
</dbReference>
<dbReference type="InterPro" id="IPR000601">
    <property type="entry name" value="PKD_dom"/>
</dbReference>
<dbReference type="OrthoDB" id="1652165at2"/>
<gene>
    <name evidence="3" type="ORF">SAMN04488541_100444</name>
</gene>
<dbReference type="InterPro" id="IPR052918">
    <property type="entry name" value="Motility_Chemotaxis_Reg"/>
</dbReference>
<dbReference type="SUPFAM" id="SSF49299">
    <property type="entry name" value="PKD domain"/>
    <property type="match status" value="4"/>
</dbReference>
<accession>A0A1I2C1Y2</accession>
<dbReference type="Proteomes" id="UP000199513">
    <property type="component" value="Unassembled WGS sequence"/>
</dbReference>
<feature type="chain" id="PRO_5011554893" evidence="1">
    <location>
        <begin position="18"/>
        <end position="1411"/>
    </location>
</feature>
<dbReference type="RefSeq" id="WP_091539850.1">
    <property type="nucleotide sequence ID" value="NZ_FONY01000004.1"/>
</dbReference>
<organism evidence="3 4">
    <name type="scientific">Thermoflexibacter ruber</name>
    <dbReference type="NCBI Taxonomy" id="1003"/>
    <lineage>
        <taxon>Bacteria</taxon>
        <taxon>Pseudomonadati</taxon>
        <taxon>Bacteroidota</taxon>
        <taxon>Cytophagia</taxon>
        <taxon>Cytophagales</taxon>
        <taxon>Thermoflexibacteraceae</taxon>
        <taxon>Thermoflexibacter</taxon>
    </lineage>
</organism>
<feature type="domain" description="PKD" evidence="2">
    <location>
        <begin position="1276"/>
        <end position="1316"/>
    </location>
</feature>
<dbReference type="Pfam" id="PF25778">
    <property type="entry name" value="DUF7948"/>
    <property type="match status" value="1"/>
</dbReference>
<dbReference type="InterPro" id="IPR022409">
    <property type="entry name" value="PKD/Chitinase_dom"/>
</dbReference>
<proteinExistence type="predicted"/>
<dbReference type="Gene3D" id="2.60.40.10">
    <property type="entry name" value="Immunoglobulins"/>
    <property type="match status" value="4"/>
</dbReference>
<dbReference type="InterPro" id="IPR057708">
    <property type="entry name" value="DUF7948"/>
</dbReference>
<sequence>MRIILIFLLLTSFCAFAQVRVKSPQIASAPLFQFTENKNQWEKEVLFRADIPDGFLFLKKNGLHYGFYDAQAVSELRHPKKKETNENTKARVEGNNADESKFNIKAHGVSVKFLNARSQPMVSGKGKISGIRNYFIGEDESKWASNVQSFQEVNYLSIYQGINLRLFTQGQRLKYEFVVEAGANPNLIQMQYEGAEQMRISEEGNLEITTSIHVFGEKKPFTYQVINGEKVEIPSKFVLKNNVVSFELGSYNKNLPLVIDPQLVFSTFSGSTANNWGNTATYDTLGNLYTAGTVFGTNFPTTVGAFQRFFGGIIDVGISKYNPTGTLQLYTTFLGGSFAEVPHSLVVNNLNQLVVMGTTSSTNFPTTVGAFDRTYNGGSGANSFEAISGIPYNNGSDIFVSTLSTNGNALLASTYLGGSGNDGLNIFGTAFVHNYGDELRGEVNVDALNNVYVASTTRSTNFPLQTATQTNLSGLQDAVFIKLSQGLNNLLWSTYWGGSGLDVGYSIKINKVNEILVCGSTTSNNLRTSNNSFRPTFQGGSSDGFVARFTTNGTFLTGSYLGTSEYDQAFILDLDQEDNVYVLGNTRGQYPVSAGVYSNANSGQFIHKLNPNLSTSLWSTVIGTGRRTPDLSLTAFLVNECGNMYVAGWGGNLQAGYPANSTTVGLPTTADAIRRTTDGQDFHLMLIEKDAKSLLYATFFGGVGGEGDHIDGGTCRFDKKGVVYHAACVCRSNRFFTTPGAWSRVNNAAPTGGDTEGCNNAAFKIDIEILQAGLRPLDAATSVERRSGCAPLRIRFQNRSVNAQEIEWNIGNGLLVTQVSEPVYTFTQPGRYIVQQKVSSKLTCATLFAYDTITVLPVVNATINRDTILCRGTSIQLQASGGTTYRWTPAASLSNPNIANPIANPTQTTRYTVTISNPEGCSKDTSVLITVANPVASFNLALDDLCDNSPTVRLTNTSPDATEYIWDLGDGRAFIGRTPPPFKYTRSGFYQISLTARIGTCTNRATRDVNIVVQADLPPITITRDTIICRGQSVQLNVTGGNSYIWQPATGLSNPNIANPVAQPSQTTRYQVTIINRENCRRDTAVTVTVANPIASFTVNTENICDPSPTIRLTNTSTDATAFEWNFGNGQTFAGQNPPPFKYQESGTYQITLTARRANCVSQFSQMVNVSVLADLMPTITKDSVLCTNESLQLVATGGIAYRWSPATGLSNPNIANPIARPTQTTRYTVSITRREGCVQELSTLVRVINPASASFAVNYEDFCSPFPTVRLVNTSPEEANFVWNLGNGQTFVGKEPPPFKYTQSGNYRVTLTVSEGRCSSQFVQNLAIEEFIFPNVITPNGDGKNETLFFNSPILGLKVEIYNRWGKLVYKSDNYQNDWKGEGIAGVYYYLVSSPDGKTCKGWLNVFTGN</sequence>
<reference evidence="3 4" key="1">
    <citation type="submission" date="2016-10" db="EMBL/GenBank/DDBJ databases">
        <authorList>
            <person name="de Groot N.N."/>
        </authorList>
    </citation>
    <scope>NUCLEOTIDE SEQUENCE [LARGE SCALE GENOMIC DNA]</scope>
    <source>
        <strain>GEY</strain>
        <strain evidence="4">DSM 9560</strain>
    </source>
</reference>
<evidence type="ECO:0000313" key="4">
    <source>
        <dbReference type="Proteomes" id="UP000199513"/>
    </source>
</evidence>
<evidence type="ECO:0000256" key="1">
    <source>
        <dbReference type="SAM" id="SignalP"/>
    </source>
</evidence>
<dbReference type="Pfam" id="PF18911">
    <property type="entry name" value="PKD_4"/>
    <property type="match status" value="1"/>
</dbReference>